<dbReference type="Proteomes" id="UP000554482">
    <property type="component" value="Unassembled WGS sequence"/>
</dbReference>
<evidence type="ECO:0000313" key="4">
    <source>
        <dbReference type="EMBL" id="KAF5178273.1"/>
    </source>
</evidence>
<keyword evidence="1" id="KW-0863">Zinc-finger</keyword>
<gene>
    <name evidence="4" type="ORF">FRX31_032144</name>
</gene>
<reference evidence="4 5" key="1">
    <citation type="submission" date="2020-06" db="EMBL/GenBank/DDBJ databases">
        <title>Transcriptomic and genomic resources for Thalictrum thalictroides and T. hernandezii: Facilitating candidate gene discovery in an emerging model plant lineage.</title>
        <authorList>
            <person name="Arias T."/>
            <person name="Riano-Pachon D.M."/>
            <person name="Di Stilio V.S."/>
        </authorList>
    </citation>
    <scope>NUCLEOTIDE SEQUENCE [LARGE SCALE GENOMIC DNA]</scope>
    <source>
        <strain evidence="5">cv. WT478/WT964</strain>
        <tissue evidence="4">Leaves</tissue>
    </source>
</reference>
<protein>
    <recommendedName>
        <fullName evidence="1">Protein FAR1-RELATED SEQUENCE</fullName>
    </recommendedName>
</protein>
<keyword evidence="1" id="KW-0862">Zinc</keyword>
<sequence>MASTDGDGLVRTTGSDNWQPPASVIQIDGNNGRNDIVGVSRDAKEKEKDVEEVRLKSKRHRDHNVASKSRSSEQERPSNHSVATNNGTSELTLSFEGKVFVFNGVALEKVQAVLSYLGGNVTAITVPVNDQYIHQNTMAMVSIPQHLNLSRRIASVIRFREKRKERGFDNRTRYTTQKDVSQRMDSKHKGCTLELNDAVQKDGDPPSAVNCNIDMKVPKLGMVFQSDDQAYDYYNRYARSVGFSIRRSSTTHRADRTVSKRTFCCSQEGKYRSHSRGPPKKQRSNTRTDCKACFAIKIQGDGNYSLVEFVEEHNHELVPPSEVHILRSHRKSVGNEYRNTQLGGLTTIQRSEDVDDYLKRYFKRHMPIQDILTQYEKALSYRRGKERDEDFISRRTKPNLRTTWPVEVRVAERYTANLFALFQEEYVHTLDVFVDAADEDGRVCIYKVSSFENIKPHTVTWTKDARDGVVVEYHEKSPKVDFFSSFTLLYTDLAYIAVTIAVKGASTESSCTFTKGLLIRVLEELDHFLKSDSDQTKALEDAVLTLRDRPLKKPKGKVSSTNKGTPEKGKRNGKIQSRPTAAATASVPSMTSDISNIPIPSVRPWSMSYTEESYRQVEQELLPHSGIDGTQFGLLSGGWNVQHAWEGVVAPQNEIGYPQESGLEALSLGPISHSDL</sequence>
<feature type="region of interest" description="Disordered" evidence="2">
    <location>
        <begin position="1"/>
        <end position="86"/>
    </location>
</feature>
<dbReference type="InterPro" id="IPR004330">
    <property type="entry name" value="FAR1_DNA_bnd_dom"/>
</dbReference>
<dbReference type="Pfam" id="PF06200">
    <property type="entry name" value="tify"/>
    <property type="match status" value="1"/>
</dbReference>
<dbReference type="OrthoDB" id="2402896at2759"/>
<keyword evidence="1" id="KW-0479">Metal-binding</keyword>
<organism evidence="4 5">
    <name type="scientific">Thalictrum thalictroides</name>
    <name type="common">Rue-anemone</name>
    <name type="synonym">Anemone thalictroides</name>
    <dbReference type="NCBI Taxonomy" id="46969"/>
    <lineage>
        <taxon>Eukaryota</taxon>
        <taxon>Viridiplantae</taxon>
        <taxon>Streptophyta</taxon>
        <taxon>Embryophyta</taxon>
        <taxon>Tracheophyta</taxon>
        <taxon>Spermatophyta</taxon>
        <taxon>Magnoliopsida</taxon>
        <taxon>Ranunculales</taxon>
        <taxon>Ranunculaceae</taxon>
        <taxon>Thalictroideae</taxon>
        <taxon>Thalictrum</taxon>
    </lineage>
</organism>
<accession>A0A7J6V046</accession>
<dbReference type="EMBL" id="JABWDY010040266">
    <property type="protein sequence ID" value="KAF5178273.1"/>
    <property type="molecule type" value="Genomic_DNA"/>
</dbReference>
<feature type="domain" description="Tify" evidence="3">
    <location>
        <begin position="84"/>
        <end position="119"/>
    </location>
</feature>
<feature type="region of interest" description="Disordered" evidence="2">
    <location>
        <begin position="550"/>
        <end position="589"/>
    </location>
</feature>
<evidence type="ECO:0000256" key="1">
    <source>
        <dbReference type="RuleBase" id="RU367018"/>
    </source>
</evidence>
<comment type="caution">
    <text evidence="4">The sequence shown here is derived from an EMBL/GenBank/DDBJ whole genome shotgun (WGS) entry which is preliminary data.</text>
</comment>
<comment type="subcellular location">
    <subcellularLocation>
        <location evidence="1">Nucleus</location>
    </subcellularLocation>
</comment>
<dbReference type="GO" id="GO:0005634">
    <property type="term" value="C:nucleus"/>
    <property type="evidence" value="ECO:0007669"/>
    <property type="project" value="UniProtKB-SubCell"/>
</dbReference>
<dbReference type="PANTHER" id="PTHR31669">
    <property type="entry name" value="PROTEIN FAR1-RELATED SEQUENCE 10-RELATED"/>
    <property type="match status" value="1"/>
</dbReference>
<dbReference type="PANTHER" id="PTHR31669:SF251">
    <property type="entry name" value="PROTEIN FAR1-RELATED SEQUENCE"/>
    <property type="match status" value="1"/>
</dbReference>
<dbReference type="AlphaFoldDB" id="A0A7J6V046"/>
<dbReference type="GO" id="GO:0006355">
    <property type="term" value="P:regulation of DNA-templated transcription"/>
    <property type="evidence" value="ECO:0007669"/>
    <property type="project" value="UniProtKB-UniRule"/>
</dbReference>
<keyword evidence="1" id="KW-0539">Nucleus</keyword>
<dbReference type="Pfam" id="PF03101">
    <property type="entry name" value="FAR1"/>
    <property type="match status" value="1"/>
</dbReference>
<dbReference type="GO" id="GO:0008270">
    <property type="term" value="F:zinc ion binding"/>
    <property type="evidence" value="ECO:0007669"/>
    <property type="project" value="UniProtKB-UniRule"/>
</dbReference>
<keyword evidence="5" id="KW-1185">Reference proteome</keyword>
<evidence type="ECO:0000313" key="5">
    <source>
        <dbReference type="Proteomes" id="UP000554482"/>
    </source>
</evidence>
<name>A0A7J6V046_THATH</name>
<dbReference type="InterPro" id="IPR031052">
    <property type="entry name" value="FHY3/FAR1"/>
</dbReference>
<dbReference type="InterPro" id="IPR010399">
    <property type="entry name" value="Tify_dom"/>
</dbReference>
<evidence type="ECO:0000259" key="3">
    <source>
        <dbReference type="PROSITE" id="PS51320"/>
    </source>
</evidence>
<comment type="function">
    <text evidence="1">Putative transcription activator involved in regulating light control of development.</text>
</comment>
<evidence type="ECO:0000256" key="2">
    <source>
        <dbReference type="SAM" id="MobiDB-lite"/>
    </source>
</evidence>
<proteinExistence type="inferred from homology"/>
<dbReference type="PROSITE" id="PS51320">
    <property type="entry name" value="TIFY"/>
    <property type="match status" value="1"/>
</dbReference>
<feature type="compositionally biased region" description="Basic and acidic residues" evidence="2">
    <location>
        <begin position="41"/>
        <end position="55"/>
    </location>
</feature>
<comment type="similarity">
    <text evidence="1">Belongs to the FHY3/FAR1 family.</text>
</comment>
<dbReference type="SMART" id="SM00979">
    <property type="entry name" value="TIFY"/>
    <property type="match status" value="1"/>
</dbReference>